<dbReference type="InterPro" id="IPR050592">
    <property type="entry name" value="GDSL_lipolytic_enzyme"/>
</dbReference>
<dbReference type="Gramene" id="mRNA:HanXRQr2_Chr11g0492851">
    <property type="protein sequence ID" value="mRNA:HanXRQr2_Chr11g0492851"/>
    <property type="gene ID" value="HanXRQr2_Chr11g0492851"/>
</dbReference>
<protein>
    <submittedName>
        <fullName evidence="4">Putative SGNH hydrolase-type esterase superfamily protein</fullName>
    </submittedName>
    <submittedName>
        <fullName evidence="3">Triacylglycerol lipase</fullName>
        <ecNumber evidence="3">3.1.1.3</ecNumber>
    </submittedName>
</protein>
<dbReference type="InterPro" id="IPR035669">
    <property type="entry name" value="SGNH_plant_lipase-like"/>
</dbReference>
<dbReference type="OMA" id="EYFREYI"/>
<feature type="signal peptide" evidence="2">
    <location>
        <begin position="1"/>
        <end position="24"/>
    </location>
</feature>
<dbReference type="InterPro" id="IPR001087">
    <property type="entry name" value="GDSL"/>
</dbReference>
<evidence type="ECO:0000313" key="3">
    <source>
        <dbReference type="EMBL" id="KAF5782202.1"/>
    </source>
</evidence>
<dbReference type="OrthoDB" id="1600564at2759"/>
<sequence length="363" mass="40925">MDYSLAVYHIIVLWFIFFPSQTQAPAARPKPSALFVFGDSTVDAGNNNFLRTPMKSNFPPYGRDFINHIPTGRFSNGRLVTDFVASYTGVKDIVPAYLDPTLTIQDLMTGVSFASAGSGFDPMTATLSSVISMEQQMEYFKEYKSKMEMLIGKDNTVELIKKAVFMLSAGTNDYIVNYYGLGEPVTQVMYTNVTAYRNYLIQNIEQFVKELINEGARKIAMVGLPPMGCLPEVITLNRYAATHERTCVEPMSYVATDYNVYLENKLKDIQISEAKLYYADIYKPILDMIRFGTKKLGFEEVNIGCCGSGYVEAAALCNMNSAVCEDATKYVFWDAIHPTEQAYYYVFTTLRPVIDRVLNDYIN</sequence>
<evidence type="ECO:0000313" key="4">
    <source>
        <dbReference type="EMBL" id="OTG17604.1"/>
    </source>
</evidence>
<keyword evidence="5" id="KW-1185">Reference proteome</keyword>
<evidence type="ECO:0000256" key="2">
    <source>
        <dbReference type="SAM" id="SignalP"/>
    </source>
</evidence>
<dbReference type="Gene3D" id="3.40.50.1110">
    <property type="entry name" value="SGNH hydrolase"/>
    <property type="match status" value="1"/>
</dbReference>
<evidence type="ECO:0000256" key="1">
    <source>
        <dbReference type="ARBA" id="ARBA00008668"/>
    </source>
</evidence>
<keyword evidence="2" id="KW-0732">Signal</keyword>
<accession>A0A251U380</accession>
<dbReference type="PANTHER" id="PTHR45642:SF107">
    <property type="entry name" value="SGNH HYDROLASE-TYPE ESTERASE SUPERFAMILY PROTEIN-RELATED"/>
    <property type="match status" value="1"/>
</dbReference>
<dbReference type="EC" id="3.1.1.3" evidence="3"/>
<dbReference type="AlphaFoldDB" id="A0A251U380"/>
<dbReference type="Proteomes" id="UP000215914">
    <property type="component" value="Chromosome 8"/>
</dbReference>
<gene>
    <name evidence="4" type="ORF">HannXRQ_Chr08g0214001</name>
    <name evidence="3" type="ORF">HanXRQr2_Chr11g0492851</name>
</gene>
<dbReference type="EMBL" id="MNCJ02000326">
    <property type="protein sequence ID" value="KAF5782202.1"/>
    <property type="molecule type" value="Genomic_DNA"/>
</dbReference>
<dbReference type="SUPFAM" id="SSF52266">
    <property type="entry name" value="SGNH hydrolase"/>
    <property type="match status" value="1"/>
</dbReference>
<comment type="similarity">
    <text evidence="1">Belongs to the 'GDSL' lipolytic enzyme family.</text>
</comment>
<dbReference type="EMBL" id="CM007897">
    <property type="protein sequence ID" value="OTG17604.1"/>
    <property type="molecule type" value="Genomic_DNA"/>
</dbReference>
<organism evidence="4 5">
    <name type="scientific">Helianthus annuus</name>
    <name type="common">Common sunflower</name>
    <dbReference type="NCBI Taxonomy" id="4232"/>
    <lineage>
        <taxon>Eukaryota</taxon>
        <taxon>Viridiplantae</taxon>
        <taxon>Streptophyta</taxon>
        <taxon>Embryophyta</taxon>
        <taxon>Tracheophyta</taxon>
        <taxon>Spermatophyta</taxon>
        <taxon>Magnoliopsida</taxon>
        <taxon>eudicotyledons</taxon>
        <taxon>Gunneridae</taxon>
        <taxon>Pentapetalae</taxon>
        <taxon>asterids</taxon>
        <taxon>campanulids</taxon>
        <taxon>Asterales</taxon>
        <taxon>Asteraceae</taxon>
        <taxon>Asteroideae</taxon>
        <taxon>Heliantheae alliance</taxon>
        <taxon>Heliantheae</taxon>
        <taxon>Helianthus</taxon>
    </lineage>
</organism>
<keyword evidence="4" id="KW-0378">Hydrolase</keyword>
<dbReference type="CDD" id="cd01837">
    <property type="entry name" value="SGNH_plant_lipase_like"/>
    <property type="match status" value="1"/>
</dbReference>
<reference evidence="4" key="2">
    <citation type="submission" date="2017-02" db="EMBL/GenBank/DDBJ databases">
        <title>Sunflower complete genome.</title>
        <authorList>
            <person name="Langlade N."/>
            <person name="Munos S."/>
        </authorList>
    </citation>
    <scope>NUCLEOTIDE SEQUENCE [LARGE SCALE GENOMIC DNA]</scope>
    <source>
        <tissue evidence="4">Leaves</tissue>
    </source>
</reference>
<evidence type="ECO:0000313" key="5">
    <source>
        <dbReference type="Proteomes" id="UP000215914"/>
    </source>
</evidence>
<dbReference type="Pfam" id="PF00657">
    <property type="entry name" value="Lipase_GDSL"/>
    <property type="match status" value="1"/>
</dbReference>
<proteinExistence type="inferred from homology"/>
<name>A0A251U380_HELAN</name>
<feature type="chain" id="PRO_5012942322" evidence="2">
    <location>
        <begin position="25"/>
        <end position="363"/>
    </location>
</feature>
<dbReference type="InterPro" id="IPR036514">
    <property type="entry name" value="SGNH_hydro_sf"/>
</dbReference>
<dbReference type="STRING" id="4232.A0A251U380"/>
<dbReference type="GO" id="GO:0004806">
    <property type="term" value="F:triacylglycerol lipase activity"/>
    <property type="evidence" value="ECO:0007669"/>
    <property type="project" value="UniProtKB-EC"/>
</dbReference>
<reference evidence="3 5" key="1">
    <citation type="journal article" date="2017" name="Nature">
        <title>The sunflower genome provides insights into oil metabolism, flowering and Asterid evolution.</title>
        <authorList>
            <person name="Badouin H."/>
            <person name="Gouzy J."/>
            <person name="Grassa C.J."/>
            <person name="Murat F."/>
            <person name="Staton S.E."/>
            <person name="Cottret L."/>
            <person name="Lelandais-Briere C."/>
            <person name="Owens G.L."/>
            <person name="Carrere S."/>
            <person name="Mayjonade B."/>
            <person name="Legrand L."/>
            <person name="Gill N."/>
            <person name="Kane N.C."/>
            <person name="Bowers J.E."/>
            <person name="Hubner S."/>
            <person name="Bellec A."/>
            <person name="Berard A."/>
            <person name="Berges H."/>
            <person name="Blanchet N."/>
            <person name="Boniface M.C."/>
            <person name="Brunel D."/>
            <person name="Catrice O."/>
            <person name="Chaidir N."/>
            <person name="Claudel C."/>
            <person name="Donnadieu C."/>
            <person name="Faraut T."/>
            <person name="Fievet G."/>
            <person name="Helmstetter N."/>
            <person name="King M."/>
            <person name="Knapp S.J."/>
            <person name="Lai Z."/>
            <person name="Le Paslier M.C."/>
            <person name="Lippi Y."/>
            <person name="Lorenzon L."/>
            <person name="Mandel J.R."/>
            <person name="Marage G."/>
            <person name="Marchand G."/>
            <person name="Marquand E."/>
            <person name="Bret-Mestries E."/>
            <person name="Morien E."/>
            <person name="Nambeesan S."/>
            <person name="Nguyen T."/>
            <person name="Pegot-Espagnet P."/>
            <person name="Pouilly N."/>
            <person name="Raftis F."/>
            <person name="Sallet E."/>
            <person name="Schiex T."/>
            <person name="Thomas J."/>
            <person name="Vandecasteele C."/>
            <person name="Vares D."/>
            <person name="Vear F."/>
            <person name="Vautrin S."/>
            <person name="Crespi M."/>
            <person name="Mangin B."/>
            <person name="Burke J.M."/>
            <person name="Salse J."/>
            <person name="Munos S."/>
            <person name="Vincourt P."/>
            <person name="Rieseberg L.H."/>
            <person name="Langlade N.B."/>
        </authorList>
    </citation>
    <scope>NUCLEOTIDE SEQUENCE [LARGE SCALE GENOMIC DNA]</scope>
    <source>
        <strain evidence="5">cv. SF193</strain>
        <tissue evidence="3">Leaves</tissue>
    </source>
</reference>
<dbReference type="PANTHER" id="PTHR45642">
    <property type="entry name" value="GDSL ESTERASE/LIPASE EXL3"/>
    <property type="match status" value="1"/>
</dbReference>
<reference evidence="3" key="3">
    <citation type="submission" date="2020-06" db="EMBL/GenBank/DDBJ databases">
        <title>Helianthus annuus Genome sequencing and assembly Release 2.</title>
        <authorList>
            <person name="Gouzy J."/>
            <person name="Langlade N."/>
            <person name="Munos S."/>
        </authorList>
    </citation>
    <scope>NUCLEOTIDE SEQUENCE</scope>
    <source>
        <tissue evidence="3">Leaves</tissue>
    </source>
</reference>
<dbReference type="InParanoid" id="A0A251U380"/>